<protein>
    <submittedName>
        <fullName evidence="4">D-beta-hydroxybutyrate dehydrogenase</fullName>
        <ecNumber evidence="4">1.1.1.30</ecNumber>
    </submittedName>
</protein>
<dbReference type="InterPro" id="IPR002347">
    <property type="entry name" value="SDR_fam"/>
</dbReference>
<dbReference type="GO" id="GO:0003858">
    <property type="term" value="F:3-hydroxybutyrate dehydrogenase activity"/>
    <property type="evidence" value="ECO:0007669"/>
    <property type="project" value="UniProtKB-EC"/>
</dbReference>
<dbReference type="AlphaFoldDB" id="A0A0M2H1K9"/>
<reference evidence="4 5" key="1">
    <citation type="submission" date="2015-02" db="EMBL/GenBank/DDBJ databases">
        <title>Draft genome sequences of ten Microbacterium spp. with emphasis on heavy metal contaminated environments.</title>
        <authorList>
            <person name="Corretto E."/>
        </authorList>
    </citation>
    <scope>NUCLEOTIDE SEQUENCE [LARGE SCALE GENOMIC DNA]</scope>
    <source>
        <strain evidence="4 5">DSM 12510</strain>
    </source>
</reference>
<comment type="caution">
    <text evidence="4">The sequence shown here is derived from an EMBL/GenBank/DDBJ whole genome shotgun (WGS) entry which is preliminary data.</text>
</comment>
<dbReference type="CDD" id="cd05233">
    <property type="entry name" value="SDR_c"/>
    <property type="match status" value="1"/>
</dbReference>
<dbReference type="PRINTS" id="PR00081">
    <property type="entry name" value="GDHRDH"/>
</dbReference>
<evidence type="ECO:0000313" key="4">
    <source>
        <dbReference type="EMBL" id="KJL40134.1"/>
    </source>
</evidence>
<dbReference type="SUPFAM" id="SSF51735">
    <property type="entry name" value="NAD(P)-binding Rossmann-fold domains"/>
    <property type="match status" value="1"/>
</dbReference>
<dbReference type="Gene3D" id="3.40.50.720">
    <property type="entry name" value="NAD(P)-binding Rossmann-like Domain"/>
    <property type="match status" value="1"/>
</dbReference>
<sequence length="258" mass="26217">MDADDVGAARVRGAIVTGGSRGIGLAVVRRLVDDGWAVTITGRDAAGLDAAVDSIGAGTGAGAAARHPVLPVVADMADDDAPERILAAHADAGRTLDALVLNAGMGHGSRIVDTPLRRLDRHYAVNLRAAFALVSQAIPALREAASGASAARVIAMSSMTAVMPEPGLAAYGATKAALVSLCETLNAEESAAGVIATAICPGYVDTDMSAWKHGDLAAGEMIRPDDIAELVGALVRMSRYAVMPKIVVSRPGEGLFTA</sequence>
<dbReference type="EMBL" id="JYIZ01000047">
    <property type="protein sequence ID" value="KJL40134.1"/>
    <property type="molecule type" value="Genomic_DNA"/>
</dbReference>
<dbReference type="InterPro" id="IPR052178">
    <property type="entry name" value="Sec_Metab_Biosynth_SDR"/>
</dbReference>
<evidence type="ECO:0000256" key="3">
    <source>
        <dbReference type="ARBA" id="ARBA00023002"/>
    </source>
</evidence>
<keyword evidence="3 4" id="KW-0560">Oxidoreductase</keyword>
<dbReference type="RefSeq" id="WP_045275661.1">
    <property type="nucleotide sequence ID" value="NZ_BAAAUP010000003.1"/>
</dbReference>
<dbReference type="InterPro" id="IPR036291">
    <property type="entry name" value="NAD(P)-bd_dom_sf"/>
</dbReference>
<dbReference type="PATRIC" id="fig|92835.4.peg.1743"/>
<dbReference type="PANTHER" id="PTHR43618:SF8">
    <property type="entry name" value="7ALPHA-HYDROXYSTEROID DEHYDROGENASE"/>
    <property type="match status" value="1"/>
</dbReference>
<dbReference type="Pfam" id="PF00106">
    <property type="entry name" value="adh_short"/>
    <property type="match status" value="1"/>
</dbReference>
<organism evidence="4 5">
    <name type="scientific">Microbacterium terrae</name>
    <dbReference type="NCBI Taxonomy" id="69369"/>
    <lineage>
        <taxon>Bacteria</taxon>
        <taxon>Bacillati</taxon>
        <taxon>Actinomycetota</taxon>
        <taxon>Actinomycetes</taxon>
        <taxon>Micrococcales</taxon>
        <taxon>Microbacteriaceae</taxon>
        <taxon>Microbacterium</taxon>
    </lineage>
</organism>
<evidence type="ECO:0000256" key="2">
    <source>
        <dbReference type="ARBA" id="ARBA00022857"/>
    </source>
</evidence>
<proteinExistence type="inferred from homology"/>
<gene>
    <name evidence="4" type="primary">bdhA_1</name>
    <name evidence="4" type="ORF">RS81_01724</name>
</gene>
<dbReference type="STRING" id="92835.RS81_01724"/>
<accession>A0A0M2H1K9</accession>
<keyword evidence="2" id="KW-0521">NADP</keyword>
<keyword evidence="5" id="KW-1185">Reference proteome</keyword>
<evidence type="ECO:0000313" key="5">
    <source>
        <dbReference type="Proteomes" id="UP000033956"/>
    </source>
</evidence>
<evidence type="ECO:0000256" key="1">
    <source>
        <dbReference type="ARBA" id="ARBA00006484"/>
    </source>
</evidence>
<dbReference type="PANTHER" id="PTHR43618">
    <property type="entry name" value="7-ALPHA-HYDROXYSTEROID DEHYDROGENASE"/>
    <property type="match status" value="1"/>
</dbReference>
<dbReference type="EC" id="1.1.1.30" evidence="4"/>
<comment type="similarity">
    <text evidence="1">Belongs to the short-chain dehydrogenases/reductases (SDR) family.</text>
</comment>
<dbReference type="Proteomes" id="UP000033956">
    <property type="component" value="Unassembled WGS sequence"/>
</dbReference>
<name>A0A0M2H1K9_9MICO</name>